<reference evidence="2 3" key="1">
    <citation type="journal article" date="2008" name="Nature">
        <title>The genome of Laccaria bicolor provides insights into mycorrhizal symbiosis.</title>
        <authorList>
            <person name="Martin F."/>
            <person name="Aerts A."/>
            <person name="Ahren D."/>
            <person name="Brun A."/>
            <person name="Danchin E.G.J."/>
            <person name="Duchaussoy F."/>
            <person name="Gibon J."/>
            <person name="Kohler A."/>
            <person name="Lindquist E."/>
            <person name="Pereda V."/>
            <person name="Salamov A."/>
            <person name="Shapiro H.J."/>
            <person name="Wuyts J."/>
            <person name="Blaudez D."/>
            <person name="Buee M."/>
            <person name="Brokstein P."/>
            <person name="Canbaeck B."/>
            <person name="Cohen D."/>
            <person name="Courty P.E."/>
            <person name="Coutinho P.M."/>
            <person name="Delaruelle C."/>
            <person name="Detter J.C."/>
            <person name="Deveau A."/>
            <person name="DiFazio S."/>
            <person name="Duplessis S."/>
            <person name="Fraissinet-Tachet L."/>
            <person name="Lucic E."/>
            <person name="Frey-Klett P."/>
            <person name="Fourrey C."/>
            <person name="Feussner I."/>
            <person name="Gay G."/>
            <person name="Grimwood J."/>
            <person name="Hoegger P.J."/>
            <person name="Jain P."/>
            <person name="Kilaru S."/>
            <person name="Labbe J."/>
            <person name="Lin Y.C."/>
            <person name="Legue V."/>
            <person name="Le Tacon F."/>
            <person name="Marmeisse R."/>
            <person name="Melayah D."/>
            <person name="Montanini B."/>
            <person name="Muratet M."/>
            <person name="Nehls U."/>
            <person name="Niculita-Hirzel H."/>
            <person name="Oudot-Le Secq M.P."/>
            <person name="Peter M."/>
            <person name="Quesneville H."/>
            <person name="Rajashekar B."/>
            <person name="Reich M."/>
            <person name="Rouhier N."/>
            <person name="Schmutz J."/>
            <person name="Yin T."/>
            <person name="Chalot M."/>
            <person name="Henrissat B."/>
            <person name="Kuees U."/>
            <person name="Lucas S."/>
            <person name="Van de Peer Y."/>
            <person name="Podila G.K."/>
            <person name="Polle A."/>
            <person name="Pukkila P.J."/>
            <person name="Richardson P.M."/>
            <person name="Rouze P."/>
            <person name="Sanders I.R."/>
            <person name="Stajich J.E."/>
            <person name="Tunlid A."/>
            <person name="Tuskan G."/>
            <person name="Grigoriev I.V."/>
        </authorList>
    </citation>
    <scope>NUCLEOTIDE SEQUENCE [LARGE SCALE GENOMIC DNA]</scope>
    <source>
        <strain evidence="3">S238N-H82 / ATCC MYA-4686</strain>
    </source>
</reference>
<dbReference type="RefSeq" id="XP_001881792.1">
    <property type="nucleotide sequence ID" value="XM_001881757.1"/>
</dbReference>
<accession>B0DD32</accession>
<dbReference type="HOGENOM" id="CLU_3106795_0_0_1"/>
<gene>
    <name evidence="2" type="ORF">LACBIDRAFT_298547</name>
</gene>
<sequence length="51" mass="5898">MRTGRSRRFERSTRDRRSQGSPFYRLWPRDTGFNLPGPASQLEGPDSRTTG</sequence>
<evidence type="ECO:0000313" key="3">
    <source>
        <dbReference type="Proteomes" id="UP000001194"/>
    </source>
</evidence>
<dbReference type="Proteomes" id="UP000001194">
    <property type="component" value="Unassembled WGS sequence"/>
</dbReference>
<evidence type="ECO:0000256" key="1">
    <source>
        <dbReference type="SAM" id="MobiDB-lite"/>
    </source>
</evidence>
<protein>
    <submittedName>
        <fullName evidence="2">Predicted protein</fullName>
    </submittedName>
</protein>
<dbReference type="EMBL" id="DS547104">
    <property type="protein sequence ID" value="EDR07400.1"/>
    <property type="molecule type" value="Genomic_DNA"/>
</dbReference>
<dbReference type="KEGG" id="lbc:LACBIDRAFT_298547"/>
<feature type="compositionally biased region" description="Basic and acidic residues" evidence="1">
    <location>
        <begin position="7"/>
        <end position="18"/>
    </location>
</feature>
<evidence type="ECO:0000313" key="2">
    <source>
        <dbReference type="EMBL" id="EDR07400.1"/>
    </source>
</evidence>
<proteinExistence type="predicted"/>
<feature type="region of interest" description="Disordered" evidence="1">
    <location>
        <begin position="1"/>
        <end position="51"/>
    </location>
</feature>
<dbReference type="GeneID" id="6077415"/>
<dbReference type="AlphaFoldDB" id="B0DD32"/>
<keyword evidence="3" id="KW-1185">Reference proteome</keyword>
<name>B0DD32_LACBS</name>
<dbReference type="InParanoid" id="B0DD32"/>
<organism evidence="3">
    <name type="scientific">Laccaria bicolor (strain S238N-H82 / ATCC MYA-4686)</name>
    <name type="common">Bicoloured deceiver</name>
    <name type="synonym">Laccaria laccata var. bicolor</name>
    <dbReference type="NCBI Taxonomy" id="486041"/>
    <lineage>
        <taxon>Eukaryota</taxon>
        <taxon>Fungi</taxon>
        <taxon>Dikarya</taxon>
        <taxon>Basidiomycota</taxon>
        <taxon>Agaricomycotina</taxon>
        <taxon>Agaricomycetes</taxon>
        <taxon>Agaricomycetidae</taxon>
        <taxon>Agaricales</taxon>
        <taxon>Agaricineae</taxon>
        <taxon>Hydnangiaceae</taxon>
        <taxon>Laccaria</taxon>
    </lineage>
</organism>